<dbReference type="CDD" id="cd00067">
    <property type="entry name" value="GAL4"/>
    <property type="match status" value="1"/>
</dbReference>
<evidence type="ECO:0000256" key="1">
    <source>
        <dbReference type="ARBA" id="ARBA00004123"/>
    </source>
</evidence>
<keyword evidence="2" id="KW-0539">Nucleus</keyword>
<dbReference type="GO" id="GO:0005634">
    <property type="term" value="C:nucleus"/>
    <property type="evidence" value="ECO:0007669"/>
    <property type="project" value="UniProtKB-SubCell"/>
</dbReference>
<accession>A0A0L0N7N5</accession>
<dbReference type="SUPFAM" id="SSF57701">
    <property type="entry name" value="Zn2/Cys6 DNA-binding domain"/>
    <property type="match status" value="1"/>
</dbReference>
<dbReference type="PANTHER" id="PTHR37534">
    <property type="entry name" value="TRANSCRIPTIONAL ACTIVATOR PROTEIN UGA3"/>
    <property type="match status" value="1"/>
</dbReference>
<reference evidence="5 6" key="1">
    <citation type="journal article" date="2015" name="BMC Genomics">
        <title>The genome of the truffle-parasite Tolypocladium ophioglossoides and the evolution of antifungal peptaibiotics.</title>
        <authorList>
            <person name="Quandt C.A."/>
            <person name="Bushley K.E."/>
            <person name="Spatafora J.W."/>
        </authorList>
    </citation>
    <scope>NUCLEOTIDE SEQUENCE [LARGE SCALE GENOMIC DNA]</scope>
    <source>
        <strain evidence="5 6">CBS 100239</strain>
    </source>
</reference>
<sequence length="620" mass="68505">MPKGLPASHRRPARSTRSVAGCLTCRRRKVKCSSCSTPCEPCRRLALLCIPSFHQNFKSWTTAGVRHGINPAHEADQGESTSSASPLADQSDGNGNGADGACLVRDDTPDGARDFRGQQGAEAAESFSMLDYIFCDLATEIAPVDFNARFFPDTLLTADGAALWPAMFGPDDADGETSTSSAALPVGMATAAVDRSLSTSLAGNQAMCRVPEWLSTKESTWNCFYYLVNSAQAIPNSPLCHAILGWTYAYLSHSNASSESPSAAHYAAASAAVRKLSDKLCGSSSSGFSAWRAVSNSDQLSLYVSSTFFLCHCDLITGDFPSFANRIHETKIIFRRHWAEGTTPGPLESRIVIWLAFLELRYFFLVGDKNLGPGAESDLLTVLMEAKAVPLLRRVRKDKSVLSECFGNDLPQEENEEDLRKERCRLKYDDLMYYLAKVRRFEIWDAKNEPRREGNDLLQELRAAKVEALHADLRRLQAECELAFPYPLSQPSHGRPVDSTTFHILTVEALRFCAVIAFSRAMHPAVRTDPEAQAAAAGIVRIARVLRKTRHLRTPRSTIWPLPLFIAGTETVDEVYQDWIVDSMRELGSWGAHVKQSTDKLEQTISWQEKSGRRARIGDV</sequence>
<comment type="caution">
    <text evidence="5">The sequence shown here is derived from an EMBL/GenBank/DDBJ whole genome shotgun (WGS) entry which is preliminary data.</text>
</comment>
<gene>
    <name evidence="5" type="ORF">TOPH_05336</name>
</gene>
<evidence type="ECO:0000313" key="6">
    <source>
        <dbReference type="Proteomes" id="UP000036947"/>
    </source>
</evidence>
<evidence type="ECO:0000313" key="5">
    <source>
        <dbReference type="EMBL" id="KND90056.1"/>
    </source>
</evidence>
<dbReference type="AlphaFoldDB" id="A0A0L0N7N5"/>
<comment type="subcellular location">
    <subcellularLocation>
        <location evidence="1">Nucleus</location>
    </subcellularLocation>
</comment>
<dbReference type="OrthoDB" id="648861at2759"/>
<evidence type="ECO:0000259" key="4">
    <source>
        <dbReference type="PROSITE" id="PS50048"/>
    </source>
</evidence>
<dbReference type="GO" id="GO:0045944">
    <property type="term" value="P:positive regulation of transcription by RNA polymerase II"/>
    <property type="evidence" value="ECO:0007669"/>
    <property type="project" value="TreeGrafter"/>
</dbReference>
<feature type="domain" description="Zn(2)-C6 fungal-type" evidence="4">
    <location>
        <begin position="21"/>
        <end position="49"/>
    </location>
</feature>
<dbReference type="GO" id="GO:0000981">
    <property type="term" value="F:DNA-binding transcription factor activity, RNA polymerase II-specific"/>
    <property type="evidence" value="ECO:0007669"/>
    <property type="project" value="InterPro"/>
</dbReference>
<feature type="region of interest" description="Disordered" evidence="3">
    <location>
        <begin position="70"/>
        <end position="103"/>
    </location>
</feature>
<dbReference type="GO" id="GO:0008270">
    <property type="term" value="F:zinc ion binding"/>
    <property type="evidence" value="ECO:0007669"/>
    <property type="project" value="InterPro"/>
</dbReference>
<keyword evidence="6" id="KW-1185">Reference proteome</keyword>
<dbReference type="InterPro" id="IPR036864">
    <property type="entry name" value="Zn2-C6_fun-type_DNA-bd_sf"/>
</dbReference>
<name>A0A0L0N7N5_TOLOC</name>
<dbReference type="InterPro" id="IPR021858">
    <property type="entry name" value="Fun_TF"/>
</dbReference>
<dbReference type="Pfam" id="PF11951">
    <property type="entry name" value="Fungal_trans_2"/>
    <property type="match status" value="1"/>
</dbReference>
<dbReference type="GO" id="GO:0000976">
    <property type="term" value="F:transcription cis-regulatory region binding"/>
    <property type="evidence" value="ECO:0007669"/>
    <property type="project" value="TreeGrafter"/>
</dbReference>
<dbReference type="Proteomes" id="UP000036947">
    <property type="component" value="Unassembled WGS sequence"/>
</dbReference>
<proteinExistence type="predicted"/>
<dbReference type="PROSITE" id="PS00463">
    <property type="entry name" value="ZN2_CY6_FUNGAL_1"/>
    <property type="match status" value="1"/>
</dbReference>
<dbReference type="PANTHER" id="PTHR37534:SF49">
    <property type="entry name" value="LYSINE BIOSYNTHESIS REGULATORY PROTEIN LYS14"/>
    <property type="match status" value="1"/>
</dbReference>
<evidence type="ECO:0000256" key="2">
    <source>
        <dbReference type="ARBA" id="ARBA00023242"/>
    </source>
</evidence>
<dbReference type="InterPro" id="IPR001138">
    <property type="entry name" value="Zn2Cys6_DnaBD"/>
</dbReference>
<evidence type="ECO:0000256" key="3">
    <source>
        <dbReference type="SAM" id="MobiDB-lite"/>
    </source>
</evidence>
<protein>
    <recommendedName>
        <fullName evidence="4">Zn(2)-C6 fungal-type domain-containing protein</fullName>
    </recommendedName>
</protein>
<organism evidence="5 6">
    <name type="scientific">Tolypocladium ophioglossoides (strain CBS 100239)</name>
    <name type="common">Snaketongue truffleclub</name>
    <name type="synonym">Elaphocordyceps ophioglossoides</name>
    <dbReference type="NCBI Taxonomy" id="1163406"/>
    <lineage>
        <taxon>Eukaryota</taxon>
        <taxon>Fungi</taxon>
        <taxon>Dikarya</taxon>
        <taxon>Ascomycota</taxon>
        <taxon>Pezizomycotina</taxon>
        <taxon>Sordariomycetes</taxon>
        <taxon>Hypocreomycetidae</taxon>
        <taxon>Hypocreales</taxon>
        <taxon>Ophiocordycipitaceae</taxon>
        <taxon>Tolypocladium</taxon>
    </lineage>
</organism>
<dbReference type="EMBL" id="LFRF01000015">
    <property type="protein sequence ID" value="KND90056.1"/>
    <property type="molecule type" value="Genomic_DNA"/>
</dbReference>
<dbReference type="PROSITE" id="PS50048">
    <property type="entry name" value="ZN2_CY6_FUNGAL_2"/>
    <property type="match status" value="1"/>
</dbReference>